<reference evidence="8" key="1">
    <citation type="submission" date="2023-10" db="EMBL/GenBank/DDBJ databases">
        <authorList>
            <person name="Chen Y."/>
            <person name="Shah S."/>
            <person name="Dougan E. K."/>
            <person name="Thang M."/>
            <person name="Chan C."/>
        </authorList>
    </citation>
    <scope>NUCLEOTIDE SEQUENCE [LARGE SCALE GENOMIC DNA]</scope>
</reference>
<feature type="signal peptide" evidence="7">
    <location>
        <begin position="1"/>
        <end position="24"/>
    </location>
</feature>
<feature type="chain" id="PRO_5047082168" evidence="7">
    <location>
        <begin position="25"/>
        <end position="471"/>
    </location>
</feature>
<protein>
    <submittedName>
        <fullName evidence="8">Uncharacterized protein</fullName>
    </submittedName>
</protein>
<proteinExistence type="predicted"/>
<keyword evidence="9" id="KW-1185">Reference proteome</keyword>
<keyword evidence="3 6" id="KW-1133">Transmembrane helix</keyword>
<feature type="compositionally biased region" description="Low complexity" evidence="5">
    <location>
        <begin position="405"/>
        <end position="414"/>
    </location>
</feature>
<feature type="region of interest" description="Disordered" evidence="5">
    <location>
        <begin position="363"/>
        <end position="385"/>
    </location>
</feature>
<evidence type="ECO:0000256" key="4">
    <source>
        <dbReference type="ARBA" id="ARBA00023136"/>
    </source>
</evidence>
<gene>
    <name evidence="8" type="ORF">PCOR1329_LOCUS44082</name>
</gene>
<accession>A0ABN9U0W5</accession>
<feature type="region of interest" description="Disordered" evidence="5">
    <location>
        <begin position="395"/>
        <end position="414"/>
    </location>
</feature>
<feature type="transmembrane region" description="Helical" evidence="6">
    <location>
        <begin position="161"/>
        <end position="179"/>
    </location>
</feature>
<comment type="caution">
    <text evidence="8">The sequence shown here is derived from an EMBL/GenBank/DDBJ whole genome shotgun (WGS) entry which is preliminary data.</text>
</comment>
<feature type="transmembrane region" description="Helical" evidence="6">
    <location>
        <begin position="219"/>
        <end position="238"/>
    </location>
</feature>
<dbReference type="InterPro" id="IPR002781">
    <property type="entry name" value="TM_pro_TauE-like"/>
</dbReference>
<keyword evidence="4 6" id="KW-0472">Membrane</keyword>
<feature type="compositionally biased region" description="Low complexity" evidence="5">
    <location>
        <begin position="364"/>
        <end position="385"/>
    </location>
</feature>
<evidence type="ECO:0000256" key="6">
    <source>
        <dbReference type="SAM" id="Phobius"/>
    </source>
</evidence>
<keyword evidence="2 6" id="KW-0812">Transmembrane</keyword>
<dbReference type="Proteomes" id="UP001189429">
    <property type="component" value="Unassembled WGS sequence"/>
</dbReference>
<evidence type="ECO:0000256" key="7">
    <source>
        <dbReference type="SAM" id="SignalP"/>
    </source>
</evidence>
<sequence length="471" mass="48965">MAARGRSQITLCLPIVWYWSTVAATATDASGGLFDPTPAPLVPTEDCYPEDVWRLQGWADYNHVFERCGPELVCQKDLRRCEKFCNVDEECEGFPHRVCDGTDFRCKHGSLFKGSVGADVGAAFLFSFISGLALSAGIGGGGLYVPLLMVILGFTVREATGLSQACLSGGSASALLYNLRQRHPSGKKPMIDYTLVLIMGPCLLIGALIGSSLNPVAPSWLILALLMIVLSHSAWKAFGKAVTTFRKEQAGEVRGMAAAGDARLSKNFIARCIHLFSGKPYPEHQDQHGEPPGVVVGRPAEDDSSVRSAGAAGNAATQEAAAAYVVGKPVAAGSATEASGEKAAAGQVLGPMDAEKADIGRNAQLSRPSGGRSSSSAAADAQPATTLDAAAGPSSIHVDLGANDPSQQAPASNSASITGVAMAADAGAQRQYPRRKLMGFASMWLITALGILARGGRDTSTIVTIALYGIG</sequence>
<name>A0ABN9U0W5_9DINO</name>
<dbReference type="Pfam" id="PF01925">
    <property type="entry name" value="TauE"/>
    <property type="match status" value="1"/>
</dbReference>
<evidence type="ECO:0000313" key="8">
    <source>
        <dbReference type="EMBL" id="CAK0852131.1"/>
    </source>
</evidence>
<dbReference type="PANTHER" id="PTHR14255:SF3">
    <property type="entry name" value="SULFITE EXPORTER TAUE_SAFE FAMILY PROTEIN 5-RELATED"/>
    <property type="match status" value="1"/>
</dbReference>
<feature type="transmembrane region" description="Helical" evidence="6">
    <location>
        <begin position="437"/>
        <end position="453"/>
    </location>
</feature>
<comment type="subcellular location">
    <subcellularLocation>
        <location evidence="1">Membrane</location>
        <topology evidence="1">Multi-pass membrane protein</topology>
    </subcellularLocation>
</comment>
<evidence type="ECO:0000256" key="2">
    <source>
        <dbReference type="ARBA" id="ARBA00022692"/>
    </source>
</evidence>
<feature type="transmembrane region" description="Helical" evidence="6">
    <location>
        <begin position="122"/>
        <end position="155"/>
    </location>
</feature>
<evidence type="ECO:0000256" key="5">
    <source>
        <dbReference type="SAM" id="MobiDB-lite"/>
    </source>
</evidence>
<evidence type="ECO:0000256" key="1">
    <source>
        <dbReference type="ARBA" id="ARBA00004141"/>
    </source>
</evidence>
<organism evidence="8 9">
    <name type="scientific">Prorocentrum cordatum</name>
    <dbReference type="NCBI Taxonomy" id="2364126"/>
    <lineage>
        <taxon>Eukaryota</taxon>
        <taxon>Sar</taxon>
        <taxon>Alveolata</taxon>
        <taxon>Dinophyceae</taxon>
        <taxon>Prorocentrales</taxon>
        <taxon>Prorocentraceae</taxon>
        <taxon>Prorocentrum</taxon>
    </lineage>
</organism>
<keyword evidence="7" id="KW-0732">Signal</keyword>
<dbReference type="PANTHER" id="PTHR14255">
    <property type="entry name" value="CEREBLON"/>
    <property type="match status" value="1"/>
</dbReference>
<evidence type="ECO:0000256" key="3">
    <source>
        <dbReference type="ARBA" id="ARBA00022989"/>
    </source>
</evidence>
<feature type="transmembrane region" description="Helical" evidence="6">
    <location>
        <begin position="191"/>
        <end position="213"/>
    </location>
</feature>
<evidence type="ECO:0000313" key="9">
    <source>
        <dbReference type="Proteomes" id="UP001189429"/>
    </source>
</evidence>
<feature type="region of interest" description="Disordered" evidence="5">
    <location>
        <begin position="280"/>
        <end position="313"/>
    </location>
</feature>
<dbReference type="EMBL" id="CAUYUJ010015295">
    <property type="protein sequence ID" value="CAK0852131.1"/>
    <property type="molecule type" value="Genomic_DNA"/>
</dbReference>